<evidence type="ECO:0000256" key="1">
    <source>
        <dbReference type="SAM" id="Phobius"/>
    </source>
</evidence>
<dbReference type="RefSeq" id="WP_090631428.1">
    <property type="nucleotide sequence ID" value="NZ_FOQO01000014.1"/>
</dbReference>
<evidence type="ECO:0000313" key="3">
    <source>
        <dbReference type="Proteomes" id="UP000198670"/>
    </source>
</evidence>
<feature type="transmembrane region" description="Helical" evidence="1">
    <location>
        <begin position="7"/>
        <end position="26"/>
    </location>
</feature>
<sequence length="222" mass="24573">MKVNDRITPVISVAKVMLVIASLFLYGCEKKANGPDDGSDGDPSGVNKELFISFKTPGWSEKIDCSHLSFLPNSCSSQANSVYYVTATSASTRMSFQISYPVDSAVFGKLVTDRRFPLRFDACGASEAMQEAISFMLVVPESKGNTNQWMPIPELNEKSYASLKSVTYVKSDNRYAYYRIAGSYTQLSALADANRDRISDADKVISGDFQLMILTDRTRNEE</sequence>
<keyword evidence="1" id="KW-0472">Membrane</keyword>
<dbReference type="AlphaFoldDB" id="A0A1I3U3D3"/>
<protein>
    <submittedName>
        <fullName evidence="2">Uncharacterized protein</fullName>
    </submittedName>
</protein>
<keyword evidence="1" id="KW-0812">Transmembrane</keyword>
<evidence type="ECO:0000313" key="2">
    <source>
        <dbReference type="EMBL" id="SFJ78044.1"/>
    </source>
</evidence>
<reference evidence="2 3" key="1">
    <citation type="submission" date="2016-10" db="EMBL/GenBank/DDBJ databases">
        <authorList>
            <person name="de Groot N.N."/>
        </authorList>
    </citation>
    <scope>NUCLEOTIDE SEQUENCE [LARGE SCALE GENOMIC DNA]</scope>
    <source>
        <strain evidence="2 3">RK1</strain>
    </source>
</reference>
<organism evidence="2 3">
    <name type="scientific">Parapedobacter indicus</name>
    <dbReference type="NCBI Taxonomy" id="1477437"/>
    <lineage>
        <taxon>Bacteria</taxon>
        <taxon>Pseudomonadati</taxon>
        <taxon>Bacteroidota</taxon>
        <taxon>Sphingobacteriia</taxon>
        <taxon>Sphingobacteriales</taxon>
        <taxon>Sphingobacteriaceae</taxon>
        <taxon>Parapedobacter</taxon>
    </lineage>
</organism>
<dbReference type="EMBL" id="FOQO01000014">
    <property type="protein sequence ID" value="SFJ78044.1"/>
    <property type="molecule type" value="Genomic_DNA"/>
</dbReference>
<accession>A0A1I3U3D3</accession>
<gene>
    <name evidence="2" type="ORF">SAMN05444682_1147</name>
</gene>
<proteinExistence type="predicted"/>
<keyword evidence="3" id="KW-1185">Reference proteome</keyword>
<dbReference type="PROSITE" id="PS51257">
    <property type="entry name" value="PROKAR_LIPOPROTEIN"/>
    <property type="match status" value="1"/>
</dbReference>
<dbReference type="Proteomes" id="UP000198670">
    <property type="component" value="Unassembled WGS sequence"/>
</dbReference>
<name>A0A1I3U3D3_9SPHI</name>
<keyword evidence="1" id="KW-1133">Transmembrane helix</keyword>